<evidence type="ECO:0000256" key="3">
    <source>
        <dbReference type="ARBA" id="ARBA00023027"/>
    </source>
</evidence>
<dbReference type="Proteomes" id="UP000198925">
    <property type="component" value="Unassembled WGS sequence"/>
</dbReference>
<feature type="domain" description="D-isomer specific 2-hydroxyacid dehydrogenase NAD-binding" evidence="6">
    <location>
        <begin position="106"/>
        <end position="283"/>
    </location>
</feature>
<dbReference type="GO" id="GO:0016616">
    <property type="term" value="F:oxidoreductase activity, acting on the CH-OH group of donors, NAD or NADP as acceptor"/>
    <property type="evidence" value="ECO:0007669"/>
    <property type="project" value="InterPro"/>
</dbReference>
<evidence type="ECO:0000259" key="5">
    <source>
        <dbReference type="Pfam" id="PF00389"/>
    </source>
</evidence>
<protein>
    <submittedName>
        <fullName evidence="7">D-3-phosphoglycerate dehydrogenase</fullName>
    </submittedName>
</protein>
<reference evidence="7 8" key="1">
    <citation type="submission" date="2016-10" db="EMBL/GenBank/DDBJ databases">
        <authorList>
            <person name="de Groot N.N."/>
        </authorList>
    </citation>
    <scope>NUCLEOTIDE SEQUENCE [LARGE SCALE GENOMIC DNA]</scope>
    <source>
        <strain evidence="7 8">CPCC 100156</strain>
    </source>
</reference>
<dbReference type="SUPFAM" id="SSF52283">
    <property type="entry name" value="Formate/glycerate dehydrogenase catalytic domain-like"/>
    <property type="match status" value="1"/>
</dbReference>
<keyword evidence="8" id="KW-1185">Reference proteome</keyword>
<organism evidence="7 8">
    <name type="scientific">Belnapia rosea</name>
    <dbReference type="NCBI Taxonomy" id="938405"/>
    <lineage>
        <taxon>Bacteria</taxon>
        <taxon>Pseudomonadati</taxon>
        <taxon>Pseudomonadota</taxon>
        <taxon>Alphaproteobacteria</taxon>
        <taxon>Acetobacterales</taxon>
        <taxon>Roseomonadaceae</taxon>
        <taxon>Belnapia</taxon>
    </lineage>
</organism>
<dbReference type="STRING" id="938405.SAMN02927895_03417"/>
<dbReference type="GO" id="GO:0051287">
    <property type="term" value="F:NAD binding"/>
    <property type="evidence" value="ECO:0007669"/>
    <property type="project" value="InterPro"/>
</dbReference>
<evidence type="ECO:0000256" key="4">
    <source>
        <dbReference type="RuleBase" id="RU003719"/>
    </source>
</evidence>
<keyword evidence="2 4" id="KW-0560">Oxidoreductase</keyword>
<dbReference type="Gene3D" id="3.40.50.720">
    <property type="entry name" value="NAD(P)-binding Rossmann-like Domain"/>
    <property type="match status" value="2"/>
</dbReference>
<evidence type="ECO:0000313" key="8">
    <source>
        <dbReference type="Proteomes" id="UP000198925"/>
    </source>
</evidence>
<dbReference type="RefSeq" id="WP_090664623.1">
    <property type="nucleotide sequence ID" value="NZ_FMZX01000018.1"/>
</dbReference>
<sequence>MPHIVCLRPVHPDALALLRAREGVTVEVLDPVNDETIAAAMPRAEAVIVRATPINRAFLAHAPNLRIVARHGVGYDAVDVPALTERGIPLTVTPDANAVSVAEHAMMLLLNIARQTRFYDAATRDLRWSNPPVPSTFDLAGRTILVMGFGRIGGRVARLAAAFGMNVLVRDPFIPQNTIKGAGFRPVKDLAAGLAEADVVTIHLPSSEKTRGIVNGEFLASMKRGAVLVNTARGTLVDEAALAGALTSGHLSAAGLDVFWDEPARADNPLLKLPNVIVTPHTAAATEQSLRRMALSCAESILQLLDGKLDPDVVINQEVLRGNA</sequence>
<accession>A0A1G6ZZI1</accession>
<dbReference type="SUPFAM" id="SSF51735">
    <property type="entry name" value="NAD(P)-binding Rossmann-fold domains"/>
    <property type="match status" value="1"/>
</dbReference>
<gene>
    <name evidence="7" type="ORF">SAMN04487779_101823</name>
</gene>
<dbReference type="InterPro" id="IPR006139">
    <property type="entry name" value="D-isomer_2_OHA_DH_cat_dom"/>
</dbReference>
<dbReference type="InterPro" id="IPR050857">
    <property type="entry name" value="D-2-hydroxyacid_DH"/>
</dbReference>
<dbReference type="Pfam" id="PF00389">
    <property type="entry name" value="2-Hacid_dh"/>
    <property type="match status" value="1"/>
</dbReference>
<evidence type="ECO:0000259" key="6">
    <source>
        <dbReference type="Pfam" id="PF02826"/>
    </source>
</evidence>
<dbReference type="AlphaFoldDB" id="A0A1G6ZZI1"/>
<dbReference type="PANTHER" id="PTHR42789:SF1">
    <property type="entry name" value="D-ISOMER SPECIFIC 2-HYDROXYACID DEHYDROGENASE FAMILY PROTEIN (AFU_ORTHOLOGUE AFUA_6G10090)"/>
    <property type="match status" value="1"/>
</dbReference>
<dbReference type="Pfam" id="PF02826">
    <property type="entry name" value="2-Hacid_dh_C"/>
    <property type="match status" value="1"/>
</dbReference>
<dbReference type="InterPro" id="IPR006140">
    <property type="entry name" value="D-isomer_DH_NAD-bd"/>
</dbReference>
<evidence type="ECO:0000256" key="1">
    <source>
        <dbReference type="ARBA" id="ARBA00005854"/>
    </source>
</evidence>
<dbReference type="EMBL" id="FMZX01000018">
    <property type="protein sequence ID" value="SDE07972.1"/>
    <property type="molecule type" value="Genomic_DNA"/>
</dbReference>
<comment type="similarity">
    <text evidence="1 4">Belongs to the D-isomer specific 2-hydroxyacid dehydrogenase family.</text>
</comment>
<keyword evidence="3" id="KW-0520">NAD</keyword>
<proteinExistence type="inferred from homology"/>
<feature type="domain" description="D-isomer specific 2-hydroxyacid dehydrogenase catalytic" evidence="5">
    <location>
        <begin position="5"/>
        <end position="314"/>
    </location>
</feature>
<dbReference type="InterPro" id="IPR029753">
    <property type="entry name" value="D-isomer_DH_CS"/>
</dbReference>
<dbReference type="CDD" id="cd12173">
    <property type="entry name" value="PGDH_4"/>
    <property type="match status" value="1"/>
</dbReference>
<name>A0A1G6ZZI1_9PROT</name>
<dbReference type="PROSITE" id="PS00671">
    <property type="entry name" value="D_2_HYDROXYACID_DH_3"/>
    <property type="match status" value="1"/>
</dbReference>
<evidence type="ECO:0000256" key="2">
    <source>
        <dbReference type="ARBA" id="ARBA00023002"/>
    </source>
</evidence>
<evidence type="ECO:0000313" key="7">
    <source>
        <dbReference type="EMBL" id="SDE07972.1"/>
    </source>
</evidence>
<dbReference type="PANTHER" id="PTHR42789">
    <property type="entry name" value="D-ISOMER SPECIFIC 2-HYDROXYACID DEHYDROGENASE FAMILY PROTEIN (AFU_ORTHOLOGUE AFUA_6G10090)"/>
    <property type="match status" value="1"/>
</dbReference>
<dbReference type="InterPro" id="IPR036291">
    <property type="entry name" value="NAD(P)-bd_dom_sf"/>
</dbReference>